<dbReference type="SUPFAM" id="SSF49265">
    <property type="entry name" value="Fibronectin type III"/>
    <property type="match status" value="2"/>
</dbReference>
<organism evidence="5 6">
    <name type="scientific">Kibdelosporangium persicum</name>
    <dbReference type="NCBI Taxonomy" id="2698649"/>
    <lineage>
        <taxon>Bacteria</taxon>
        <taxon>Bacillati</taxon>
        <taxon>Actinomycetota</taxon>
        <taxon>Actinomycetes</taxon>
        <taxon>Pseudonocardiales</taxon>
        <taxon>Pseudonocardiaceae</taxon>
        <taxon>Kibdelosporangium</taxon>
    </lineage>
</organism>
<feature type="domain" description="Fibronectin type-III" evidence="4">
    <location>
        <begin position="142"/>
        <end position="229"/>
    </location>
</feature>
<name>A0ABX2FC59_9PSEU</name>
<keyword evidence="6" id="KW-1185">Reference proteome</keyword>
<reference evidence="5 6" key="1">
    <citation type="submission" date="2020-01" db="EMBL/GenBank/DDBJ databases">
        <title>Kibdelosporangium persica a novel Actinomycetes from a hot desert in Iran.</title>
        <authorList>
            <person name="Safaei N."/>
            <person name="Zaburannyi N."/>
            <person name="Mueller R."/>
            <person name="Wink J."/>
        </authorList>
    </citation>
    <scope>NUCLEOTIDE SEQUENCE [LARGE SCALE GENOMIC DNA]</scope>
    <source>
        <strain evidence="5 6">4NS15</strain>
    </source>
</reference>
<gene>
    <name evidence="5" type="ORF">GC106_62200</name>
</gene>
<dbReference type="InterPro" id="IPR036116">
    <property type="entry name" value="FN3_sf"/>
</dbReference>
<evidence type="ECO:0000259" key="4">
    <source>
        <dbReference type="PROSITE" id="PS50853"/>
    </source>
</evidence>
<evidence type="ECO:0000256" key="2">
    <source>
        <dbReference type="ARBA" id="ARBA00023326"/>
    </source>
</evidence>
<dbReference type="InterPro" id="IPR013783">
    <property type="entry name" value="Ig-like_fold"/>
</dbReference>
<dbReference type="CDD" id="cd00063">
    <property type="entry name" value="FN3"/>
    <property type="match status" value="2"/>
</dbReference>
<keyword evidence="2" id="KW-0624">Polysaccharide degradation</keyword>
<keyword evidence="1" id="KW-0326">Glycosidase</keyword>
<feature type="signal peptide" evidence="3">
    <location>
        <begin position="1"/>
        <end position="19"/>
    </location>
</feature>
<proteinExistence type="predicted"/>
<protein>
    <recommendedName>
        <fullName evidence="4">Fibronectin type-III domain-containing protein</fullName>
    </recommendedName>
</protein>
<keyword evidence="2" id="KW-0119">Carbohydrate metabolism</keyword>
<dbReference type="PROSITE" id="PS50853">
    <property type="entry name" value="FN3"/>
    <property type="match status" value="1"/>
</dbReference>
<evidence type="ECO:0000313" key="6">
    <source>
        <dbReference type="Proteomes" id="UP000763557"/>
    </source>
</evidence>
<sequence length="230" mass="24900">MIRHLAAAVSLVVLAGCSAGPTGDAPNLTATLSTPVDAELSWRVADKAAAGQVVEYSNAENGPYTILEFLPLSRTTYKHEDLIPQTKFFYRVRPYYGTASPSVELTLPPGEFEESKEFQEWLLPSTRPGPPAHASVRDARGAPTDFTVTMVNPNGVKLTWTDHTTDEEGFLVEIKPDGAPGFSLAAMVDPNVNTYGLVTQPTEKKATYRVRPYRFGEPTTIAALTTGGNL</sequence>
<accession>A0ABX2FC59</accession>
<comment type="caution">
    <text evidence="5">The sequence shown here is derived from an EMBL/GenBank/DDBJ whole genome shotgun (WGS) entry which is preliminary data.</text>
</comment>
<dbReference type="PROSITE" id="PS51257">
    <property type="entry name" value="PROKAR_LIPOPROTEIN"/>
    <property type="match status" value="1"/>
</dbReference>
<evidence type="ECO:0000256" key="1">
    <source>
        <dbReference type="ARBA" id="ARBA00023295"/>
    </source>
</evidence>
<dbReference type="Proteomes" id="UP000763557">
    <property type="component" value="Unassembled WGS sequence"/>
</dbReference>
<keyword evidence="1" id="KW-0378">Hydrolase</keyword>
<dbReference type="SMART" id="SM00060">
    <property type="entry name" value="FN3"/>
    <property type="match status" value="2"/>
</dbReference>
<evidence type="ECO:0000313" key="5">
    <source>
        <dbReference type="EMBL" id="NRN68964.1"/>
    </source>
</evidence>
<dbReference type="InterPro" id="IPR003961">
    <property type="entry name" value="FN3_dom"/>
</dbReference>
<dbReference type="EMBL" id="JAAATY010000023">
    <property type="protein sequence ID" value="NRN68964.1"/>
    <property type="molecule type" value="Genomic_DNA"/>
</dbReference>
<feature type="chain" id="PRO_5046718411" description="Fibronectin type-III domain-containing protein" evidence="3">
    <location>
        <begin position="20"/>
        <end position="230"/>
    </location>
</feature>
<keyword evidence="3" id="KW-0732">Signal</keyword>
<evidence type="ECO:0000256" key="3">
    <source>
        <dbReference type="SAM" id="SignalP"/>
    </source>
</evidence>
<dbReference type="Gene3D" id="2.60.40.10">
    <property type="entry name" value="Immunoglobulins"/>
    <property type="match status" value="2"/>
</dbReference>